<gene>
    <name evidence="2" type="ORF">FHS81_001942</name>
</gene>
<accession>A0A7W6EH26</accession>
<evidence type="ECO:0000313" key="3">
    <source>
        <dbReference type="Proteomes" id="UP000537592"/>
    </source>
</evidence>
<sequence>MAMQAIVSKTPGAGGIGTGSHLYATHNMGNRAGDVGDDSANGHLFAPVLPAPLRDEMTKGKMASHFPPSKDRKLKQYEPPPG</sequence>
<evidence type="ECO:0000313" key="2">
    <source>
        <dbReference type="EMBL" id="MBB3809854.1"/>
    </source>
</evidence>
<dbReference type="AlphaFoldDB" id="A0A7W6EH26"/>
<proteinExistence type="predicted"/>
<dbReference type="Proteomes" id="UP000537592">
    <property type="component" value="Unassembled WGS sequence"/>
</dbReference>
<dbReference type="EMBL" id="JACICC010000004">
    <property type="protein sequence ID" value="MBB3809854.1"/>
    <property type="molecule type" value="Genomic_DNA"/>
</dbReference>
<feature type="region of interest" description="Disordered" evidence="1">
    <location>
        <begin position="1"/>
        <end position="40"/>
    </location>
</feature>
<comment type="caution">
    <text evidence="2">The sequence shown here is derived from an EMBL/GenBank/DDBJ whole genome shotgun (WGS) entry which is preliminary data.</text>
</comment>
<reference evidence="2 3" key="1">
    <citation type="submission" date="2020-08" db="EMBL/GenBank/DDBJ databases">
        <title>Genomic Encyclopedia of Type Strains, Phase IV (KMG-IV): sequencing the most valuable type-strain genomes for metagenomic binning, comparative biology and taxonomic classification.</title>
        <authorList>
            <person name="Goeker M."/>
        </authorList>
    </citation>
    <scope>NUCLEOTIDE SEQUENCE [LARGE SCALE GENOMIC DNA]</scope>
    <source>
        <strain evidence="2 3">DSM 28760</strain>
    </source>
</reference>
<keyword evidence="3" id="KW-1185">Reference proteome</keyword>
<feature type="region of interest" description="Disordered" evidence="1">
    <location>
        <begin position="52"/>
        <end position="82"/>
    </location>
</feature>
<name>A0A7W6EH26_9HYPH</name>
<organism evidence="2 3">
    <name type="scientific">Pseudochelatococcus contaminans</name>
    <dbReference type="NCBI Taxonomy" id="1538103"/>
    <lineage>
        <taxon>Bacteria</taxon>
        <taxon>Pseudomonadati</taxon>
        <taxon>Pseudomonadota</taxon>
        <taxon>Alphaproteobacteria</taxon>
        <taxon>Hyphomicrobiales</taxon>
        <taxon>Chelatococcaceae</taxon>
        <taxon>Pseudochelatococcus</taxon>
    </lineage>
</organism>
<evidence type="ECO:0000256" key="1">
    <source>
        <dbReference type="SAM" id="MobiDB-lite"/>
    </source>
</evidence>
<protein>
    <submittedName>
        <fullName evidence="2">Uncharacterized protein</fullName>
    </submittedName>
</protein>